<dbReference type="Proteomes" id="UP000375690">
    <property type="component" value="Unassembled WGS sequence"/>
</dbReference>
<evidence type="ECO:0000313" key="14">
    <source>
        <dbReference type="EMBL" id="MDC2408299.1"/>
    </source>
</evidence>
<dbReference type="EMBL" id="VWLB01000007">
    <property type="protein sequence ID" value="KAA3930030.1"/>
    <property type="molecule type" value="Genomic_DNA"/>
</dbReference>
<dbReference type="Proteomes" id="UP001214017">
    <property type="component" value="Unassembled WGS sequence"/>
</dbReference>
<dbReference type="EMBL" id="JAQNWR010000006">
    <property type="protein sequence ID" value="MDC2408299.1"/>
    <property type="molecule type" value="Genomic_DNA"/>
</dbReference>
<evidence type="ECO:0000313" key="26">
    <source>
        <dbReference type="Proteomes" id="UP000365824"/>
    </source>
</evidence>
<dbReference type="EMBL" id="VWFP01000012">
    <property type="protein sequence ID" value="KAA4626238.1"/>
    <property type="molecule type" value="Genomic_DNA"/>
</dbReference>
<name>A0A139LD93_BACOV</name>
<dbReference type="InterPro" id="IPR033985">
    <property type="entry name" value="SusD-like_N"/>
</dbReference>
<organism evidence="12 28">
    <name type="scientific">Bacteroides ovatus</name>
    <dbReference type="NCBI Taxonomy" id="28116"/>
    <lineage>
        <taxon>Bacteria</taxon>
        <taxon>Pseudomonadati</taxon>
        <taxon>Bacteroidota</taxon>
        <taxon>Bacteroidia</taxon>
        <taxon>Bacteroidales</taxon>
        <taxon>Bacteroidaceae</taxon>
        <taxon>Bacteroides</taxon>
    </lineage>
</organism>
<keyword evidence="5" id="KW-0998">Cell outer membrane</keyword>
<dbReference type="Proteomes" id="UP000286031">
    <property type="component" value="Unassembled WGS sequence"/>
</dbReference>
<dbReference type="EMBL" id="CP041395">
    <property type="protein sequence ID" value="QDM09104.1"/>
    <property type="molecule type" value="Genomic_DNA"/>
</dbReference>
<evidence type="ECO:0000256" key="6">
    <source>
        <dbReference type="SAM" id="SignalP"/>
    </source>
</evidence>
<dbReference type="EMBL" id="FNDO01000091">
    <property type="protein sequence ID" value="SDI92131.1"/>
    <property type="molecule type" value="Genomic_DNA"/>
</dbReference>
<dbReference type="RefSeq" id="WP_004300844.1">
    <property type="nucleotide sequence ID" value="NZ_BAABYJ010000001.1"/>
</dbReference>
<dbReference type="EMBL" id="VWKB01000001">
    <property type="protein sequence ID" value="KAA4104841.1"/>
    <property type="molecule type" value="Genomic_DNA"/>
</dbReference>
<dbReference type="Proteomes" id="UP000473905">
    <property type="component" value="Unassembled WGS sequence"/>
</dbReference>
<keyword evidence="30" id="KW-1185">Reference proteome</keyword>
<evidence type="ECO:0000313" key="10">
    <source>
        <dbReference type="EMBL" id="KAA3930030.1"/>
    </source>
</evidence>
<evidence type="ECO:0000256" key="3">
    <source>
        <dbReference type="ARBA" id="ARBA00022729"/>
    </source>
</evidence>
<proteinExistence type="inferred from homology"/>
<evidence type="ECO:0000313" key="23">
    <source>
        <dbReference type="Proteomes" id="UP000283329"/>
    </source>
</evidence>
<dbReference type="Pfam" id="PF07980">
    <property type="entry name" value="SusD_RagB"/>
    <property type="match status" value="1"/>
</dbReference>
<keyword evidence="3 6" id="KW-0732">Signal</keyword>
<evidence type="ECO:0000313" key="22">
    <source>
        <dbReference type="Proteomes" id="UP000266492"/>
    </source>
</evidence>
<evidence type="ECO:0000313" key="12">
    <source>
        <dbReference type="EMBL" id="KAA4626238.1"/>
    </source>
</evidence>
<evidence type="ECO:0000313" key="21">
    <source>
        <dbReference type="Proteomes" id="UP000181870"/>
    </source>
</evidence>
<evidence type="ECO:0000256" key="1">
    <source>
        <dbReference type="ARBA" id="ARBA00004442"/>
    </source>
</evidence>
<evidence type="ECO:0000313" key="11">
    <source>
        <dbReference type="EMBL" id="KAA4104841.1"/>
    </source>
</evidence>
<dbReference type="EMBL" id="QRVZ01000001">
    <property type="protein sequence ID" value="RGS88098.1"/>
    <property type="molecule type" value="Genomic_DNA"/>
</dbReference>
<accession>A0A139LD93</accession>
<evidence type="ECO:0000313" key="19">
    <source>
        <dbReference type="EMBL" id="RHH52387.1"/>
    </source>
</evidence>
<reference evidence="26 27" key="5">
    <citation type="journal article" date="2019" name="Nat. Med.">
        <title>A library of human gut bacterial isolates paired with longitudinal multiomics data enables mechanistic microbiome research.</title>
        <authorList>
            <person name="Poyet M."/>
            <person name="Groussin M."/>
            <person name="Gibbons S.M."/>
            <person name="Avila-Pacheco J."/>
            <person name="Jiang X."/>
            <person name="Kearney S.M."/>
            <person name="Perrotta A.R."/>
            <person name="Berdy B."/>
            <person name="Zhao S."/>
            <person name="Lieberman T.D."/>
            <person name="Swanson P.K."/>
            <person name="Smith M."/>
            <person name="Roesemann S."/>
            <person name="Alexander J.E."/>
            <person name="Rich S.A."/>
            <person name="Livny J."/>
            <person name="Vlamakis H."/>
            <person name="Clish C."/>
            <person name="Bullock K."/>
            <person name="Deik A."/>
            <person name="Scott J."/>
            <person name="Pierce K.A."/>
            <person name="Xavier R.J."/>
            <person name="Alm E.J."/>
        </authorList>
    </citation>
    <scope>NUCLEOTIDE SEQUENCE [LARGE SCALE GENOMIC DNA]</scope>
    <source>
        <strain evidence="11 30">BIOML-A134</strain>
        <strain evidence="12 28">BIOML-A15</strain>
        <strain evidence="10 26">BIOML-A160</strain>
        <strain evidence="9 29">BIOML-A183</strain>
        <strain evidence="13 27">BIOML-A2</strain>
    </source>
</reference>
<dbReference type="EMBL" id="VWFC01000004">
    <property type="protein sequence ID" value="KAB1329440.1"/>
    <property type="molecule type" value="Genomic_DNA"/>
</dbReference>
<evidence type="ECO:0000313" key="15">
    <source>
        <dbReference type="EMBL" id="MDC7959152.1"/>
    </source>
</evidence>
<evidence type="ECO:0000313" key="25">
    <source>
        <dbReference type="Proteomes" id="UP000318823"/>
    </source>
</evidence>
<evidence type="ECO:0000313" key="16">
    <source>
        <dbReference type="EMBL" id="QDM09104.1"/>
    </source>
</evidence>
<evidence type="ECO:0000313" key="24">
    <source>
        <dbReference type="Proteomes" id="UP000286031"/>
    </source>
</evidence>
<evidence type="ECO:0000313" key="13">
    <source>
        <dbReference type="EMBL" id="KAB1329440.1"/>
    </source>
</evidence>
<dbReference type="Gene3D" id="1.25.40.390">
    <property type="match status" value="1"/>
</dbReference>
<dbReference type="Proteomes" id="UP000266492">
    <property type="component" value="Unassembled WGS sequence"/>
</dbReference>
<protein>
    <submittedName>
        <fullName evidence="12">RagB/SusD family nutrient uptake outer membrane protein</fullName>
    </submittedName>
    <submittedName>
        <fullName evidence="20">Starch-binding associating with outer membrane</fullName>
    </submittedName>
</protein>
<evidence type="ECO:0000313" key="9">
    <source>
        <dbReference type="EMBL" id="KAA3809594.1"/>
    </source>
</evidence>
<dbReference type="EMBL" id="QSBI01000007">
    <property type="protein sequence ID" value="RGX11123.1"/>
    <property type="molecule type" value="Genomic_DNA"/>
</dbReference>
<dbReference type="KEGG" id="boa:Bovatus_01730"/>
<keyword evidence="4" id="KW-0472">Membrane</keyword>
<feature type="domain" description="SusD-like N-terminal" evidence="8">
    <location>
        <begin position="100"/>
        <end position="218"/>
    </location>
</feature>
<dbReference type="EMBL" id="QRJR01000002">
    <property type="protein sequence ID" value="RHH52387.1"/>
    <property type="molecule type" value="Genomic_DNA"/>
</dbReference>
<dbReference type="Proteomes" id="UP000283329">
    <property type="component" value="Unassembled WGS sequence"/>
</dbReference>
<dbReference type="Proteomes" id="UP000365824">
    <property type="component" value="Unassembled WGS sequence"/>
</dbReference>
<reference evidence="25" key="2">
    <citation type="journal article" date="2018" name="J. Anim. Genet.">
        <title>Acquired interbacterial defense systems protect against interspecies antagonism in the human gut microbiome.</title>
        <authorList>
            <person name="Ross B.D."/>
            <person name="Verster A.J."/>
            <person name="Radey M.C."/>
            <person name="Schmidtke D.T."/>
            <person name="Pope C.E."/>
            <person name="Hoffman L.R."/>
            <person name="Hajjar A."/>
            <person name="Peterson S.B."/>
            <person name="Borenstein E."/>
            <person name="Mougous J."/>
        </authorList>
    </citation>
    <scope>NUCLEOTIDE SEQUENCE [LARGE SCALE GENOMIC DNA]</scope>
    <source>
        <strain evidence="25">3725 D1 iv</strain>
    </source>
</reference>
<evidence type="ECO:0000259" key="8">
    <source>
        <dbReference type="Pfam" id="PF14322"/>
    </source>
</evidence>
<feature type="chain" id="PRO_5014531303" evidence="6">
    <location>
        <begin position="20"/>
        <end position="548"/>
    </location>
</feature>
<dbReference type="SUPFAM" id="SSF48452">
    <property type="entry name" value="TPR-like"/>
    <property type="match status" value="1"/>
</dbReference>
<reference evidence="20 21" key="1">
    <citation type="submission" date="2016-10" db="EMBL/GenBank/DDBJ databases">
        <authorList>
            <person name="de Groot N.N."/>
        </authorList>
    </citation>
    <scope>NUCLEOTIDE SEQUENCE [LARGE SCALE GENOMIC DNA]</scope>
    <source>
        <strain evidence="20 21">NLAE-zl-C57</strain>
    </source>
</reference>
<dbReference type="Pfam" id="PF14322">
    <property type="entry name" value="SusD-like_3"/>
    <property type="match status" value="1"/>
</dbReference>
<evidence type="ECO:0000259" key="7">
    <source>
        <dbReference type="Pfam" id="PF07980"/>
    </source>
</evidence>
<evidence type="ECO:0000256" key="4">
    <source>
        <dbReference type="ARBA" id="ARBA00023136"/>
    </source>
</evidence>
<sequence length="548" mass="62013">MKTSKYIYSFMLAVALAFAGCSDFLDSEDNSNIAGDNFYQTEDDFRAATAPLYNKVWFDFNDKFYYGLGDGRGFNLCATTSNYIYPFADLTETGLTGPLVSAWGSLYNIVQQTNKIINGIKGNSSNSEEVKNPYIAEARFMRGVAYSYLAMLWGNVIINEDTDELVANPIVNTSPVSDVYEFAMRDLEFAAKYLPEVSSAAGRVNKYSAFGMLSRVYLTYAGYSSNPNSATRNQDYLDLAKKAALKVIENRNFELMTDYADLFMIDKNNNSETLFALQWVSNGTYGECNTIQDYFACESAITGNDRAWGGYVFAQPDVIWEYEKGDKRRQPTWMAYGDHYPEIQKANGGYTCEKKASGTVSGIYCKKYVCGSSKDNAKITSGSTPINTYMLRLAEVYLIYAEAILGNNPSTDDADAMEYFNKVRKRAGLEPQNSITYEDIRRERRLELCLEGQYWYDLVRRAYYKQQEVLNYITGQDRGTAIPVVWDADTQTLKRDEDSDETKRAIGDVDSSIFLLPYPESETVQNPLLKADPMPYAFKEDRITDLFN</sequence>
<dbReference type="AlphaFoldDB" id="A0A139LD93"/>
<reference evidence="16" key="6">
    <citation type="submission" date="2019-07" db="EMBL/GenBank/DDBJ databases">
        <authorList>
            <person name="Ross B.D."/>
            <person name="Verster A.J."/>
            <person name="Radey M.C."/>
            <person name="Schmidtke D.T."/>
            <person name="Pope C.E."/>
            <person name="Hoffman L.R."/>
            <person name="Hajjar A."/>
            <person name="Peterson S.B."/>
            <person name="Borenstein E."/>
            <person name="Mougous J.D."/>
        </authorList>
    </citation>
    <scope>NUCLEOTIDE SEQUENCE</scope>
    <source>
        <strain evidence="16">3725 D1 iv</strain>
    </source>
</reference>
<evidence type="ECO:0000313" key="28">
    <source>
        <dbReference type="Proteomes" id="UP000424805"/>
    </source>
</evidence>
<dbReference type="Proteomes" id="UP000181870">
    <property type="component" value="Unassembled WGS sequence"/>
</dbReference>
<evidence type="ECO:0000256" key="2">
    <source>
        <dbReference type="ARBA" id="ARBA00006275"/>
    </source>
</evidence>
<evidence type="ECO:0000313" key="18">
    <source>
        <dbReference type="EMBL" id="RGX11123.1"/>
    </source>
</evidence>
<reference evidence="16" key="3">
    <citation type="journal article" date="2018" name="Nature">
        <title>Human gut bacteria contain acquired interbacterial defence systems.</title>
        <authorList>
            <person name="Ross B.D."/>
            <person name="Verster A.J."/>
            <person name="Radey M.C."/>
            <person name="Schmidtke D.T."/>
            <person name="Pope C.E."/>
            <person name="Hoffman L.R."/>
            <person name="Hajjar A."/>
            <person name="Peterson S.B."/>
            <person name="Borenstein E."/>
            <person name="Mougous J."/>
        </authorList>
    </citation>
    <scope>NUCLEOTIDE SEQUENCE</scope>
    <source>
        <strain evidence="16">3725 D1 iv</strain>
    </source>
</reference>
<dbReference type="EMBL" id="VWLX01000001">
    <property type="protein sequence ID" value="KAA3809594.1"/>
    <property type="molecule type" value="Genomic_DNA"/>
</dbReference>
<evidence type="ECO:0000313" key="30">
    <source>
        <dbReference type="Proteomes" id="UP000473905"/>
    </source>
</evidence>
<dbReference type="EMBL" id="JAQQPO010000014">
    <property type="protein sequence ID" value="MDC7959152.1"/>
    <property type="molecule type" value="Genomic_DNA"/>
</dbReference>
<dbReference type="Proteomes" id="UP001215078">
    <property type="component" value="Unassembled WGS sequence"/>
</dbReference>
<feature type="signal peptide" evidence="6">
    <location>
        <begin position="1"/>
        <end position="19"/>
    </location>
</feature>
<evidence type="ECO:0000313" key="20">
    <source>
        <dbReference type="EMBL" id="SDI92131.1"/>
    </source>
</evidence>
<comment type="similarity">
    <text evidence="2">Belongs to the SusD family.</text>
</comment>
<evidence type="ECO:0000256" key="5">
    <source>
        <dbReference type="ARBA" id="ARBA00023237"/>
    </source>
</evidence>
<evidence type="ECO:0000313" key="17">
    <source>
        <dbReference type="EMBL" id="RGS88098.1"/>
    </source>
</evidence>
<dbReference type="GO" id="GO:0009279">
    <property type="term" value="C:cell outer membrane"/>
    <property type="evidence" value="ECO:0007669"/>
    <property type="project" value="UniProtKB-SubCell"/>
</dbReference>
<dbReference type="GeneID" id="29453265"/>
<dbReference type="PATRIC" id="fig|28116.10.peg.1356"/>
<dbReference type="InterPro" id="IPR012944">
    <property type="entry name" value="SusD_RagB_dom"/>
</dbReference>
<reference evidence="14" key="7">
    <citation type="submission" date="2022-10" db="EMBL/GenBank/DDBJ databases">
        <title>Human gut microbiome strain richness.</title>
        <authorList>
            <person name="Chen-Liaw A."/>
        </authorList>
    </citation>
    <scope>NUCLEOTIDE SEQUENCE</scope>
    <source>
        <strain evidence="14">F7_m1001271B151109d0_201107</strain>
        <strain evidence="15">RTP21484st1_H8_RTP21484_190118</strain>
    </source>
</reference>
<comment type="subcellular location">
    <subcellularLocation>
        <location evidence="1">Cell outer membrane</location>
    </subcellularLocation>
</comment>
<dbReference type="InterPro" id="IPR011990">
    <property type="entry name" value="TPR-like_helical_dom_sf"/>
</dbReference>
<dbReference type="Proteomes" id="UP000460135">
    <property type="component" value="Unassembled WGS sequence"/>
</dbReference>
<dbReference type="Proteomes" id="UP000424805">
    <property type="component" value="Unassembled WGS sequence"/>
</dbReference>
<evidence type="ECO:0000313" key="27">
    <source>
        <dbReference type="Proteomes" id="UP000375690"/>
    </source>
</evidence>
<dbReference type="PROSITE" id="PS51257">
    <property type="entry name" value="PROKAR_LIPOPROTEIN"/>
    <property type="match status" value="1"/>
</dbReference>
<gene>
    <name evidence="19" type="ORF">DW206_04685</name>
    <name evidence="18" type="ORF">DWV35_07810</name>
    <name evidence="17" type="ORF">DWX70_00730</name>
    <name evidence="16" type="ORF">DYI28_10490</name>
    <name evidence="13" type="ORF">F3B53_05420</name>
    <name evidence="12" type="ORF">F3B90_12950</name>
    <name evidence="11" type="ORF">F3D66_01095</name>
    <name evidence="10" type="ORF">F3F25_06015</name>
    <name evidence="9" type="ORF">F3F51_01820</name>
    <name evidence="14" type="ORF">PO240_10490</name>
    <name evidence="15" type="ORF">PQ628_13120</name>
    <name evidence="20" type="ORF">SAMN05192582_10917</name>
</gene>
<feature type="domain" description="RagB/SusD" evidence="7">
    <location>
        <begin position="315"/>
        <end position="530"/>
    </location>
</feature>
<dbReference type="Proteomes" id="UP000318823">
    <property type="component" value="Chromosome"/>
</dbReference>
<evidence type="ECO:0000313" key="29">
    <source>
        <dbReference type="Proteomes" id="UP000460135"/>
    </source>
</evidence>
<dbReference type="STRING" id="28116.Bovatus_01730"/>
<reference evidence="22 23" key="4">
    <citation type="submission" date="2018-08" db="EMBL/GenBank/DDBJ databases">
        <title>A genome reference for cultivated species of the human gut microbiota.</title>
        <authorList>
            <person name="Zou Y."/>
            <person name="Xue W."/>
            <person name="Luo G."/>
        </authorList>
    </citation>
    <scope>NUCLEOTIDE SEQUENCE [LARGE SCALE GENOMIC DNA]</scope>
    <source>
        <strain evidence="18 24">AF04-46</strain>
        <strain evidence="17 22">AF20-9LB</strain>
        <strain evidence="19 23">AM17-48</strain>
    </source>
</reference>